<gene>
    <name evidence="1" type="ORF">S06H3_33606</name>
</gene>
<name>X1NX68_9ZZZZ</name>
<sequence>VWALEDMQYEISVPKAIREKAKKALDKMVEILPAR</sequence>
<organism evidence="1">
    <name type="scientific">marine sediment metagenome</name>
    <dbReference type="NCBI Taxonomy" id="412755"/>
    <lineage>
        <taxon>unclassified sequences</taxon>
        <taxon>metagenomes</taxon>
        <taxon>ecological metagenomes</taxon>
    </lineage>
</organism>
<evidence type="ECO:0008006" key="2">
    <source>
        <dbReference type="Google" id="ProtNLM"/>
    </source>
</evidence>
<accession>X1NX68</accession>
<evidence type="ECO:0000313" key="1">
    <source>
        <dbReference type="EMBL" id="GAI23259.1"/>
    </source>
</evidence>
<proteinExistence type="predicted"/>
<comment type="caution">
    <text evidence="1">The sequence shown here is derived from an EMBL/GenBank/DDBJ whole genome shotgun (WGS) entry which is preliminary data.</text>
</comment>
<dbReference type="AlphaFoldDB" id="X1NX68"/>
<feature type="non-terminal residue" evidence="1">
    <location>
        <position position="1"/>
    </location>
</feature>
<dbReference type="EMBL" id="BARV01020074">
    <property type="protein sequence ID" value="GAI23259.1"/>
    <property type="molecule type" value="Genomic_DNA"/>
</dbReference>
<protein>
    <recommendedName>
        <fullName evidence="2">Quinolinate synthase</fullName>
    </recommendedName>
</protein>
<reference evidence="1" key="1">
    <citation type="journal article" date="2014" name="Front. Microbiol.">
        <title>High frequency of phylogenetically diverse reductive dehalogenase-homologous genes in deep subseafloor sedimentary metagenomes.</title>
        <authorList>
            <person name="Kawai M."/>
            <person name="Futagami T."/>
            <person name="Toyoda A."/>
            <person name="Takaki Y."/>
            <person name="Nishi S."/>
            <person name="Hori S."/>
            <person name="Arai W."/>
            <person name="Tsubouchi T."/>
            <person name="Morono Y."/>
            <person name="Uchiyama I."/>
            <person name="Ito T."/>
            <person name="Fujiyama A."/>
            <person name="Inagaki F."/>
            <person name="Takami H."/>
        </authorList>
    </citation>
    <scope>NUCLEOTIDE SEQUENCE</scope>
    <source>
        <strain evidence="1">Expedition CK06-06</strain>
    </source>
</reference>